<proteinExistence type="inferred from homology"/>
<evidence type="ECO:0000313" key="7">
    <source>
        <dbReference type="Proteomes" id="UP000254060"/>
    </source>
</evidence>
<comment type="cofactor">
    <cofactor evidence="1">
        <name>FAD</name>
        <dbReference type="ChEBI" id="CHEBI:57692"/>
    </cofactor>
</comment>
<protein>
    <submittedName>
        <fullName evidence="6">Glycine oxidase</fullName>
        <ecNumber evidence="6">1.4.3.19</ecNumber>
    </submittedName>
</protein>
<comment type="similarity">
    <text evidence="2">Belongs to the DadA oxidoreductase family.</text>
</comment>
<dbReference type="EC" id="1.4.3.19" evidence="6"/>
<organism evidence="6 7">
    <name type="scientific">Exiguobacterium aurantiacum</name>
    <dbReference type="NCBI Taxonomy" id="33987"/>
    <lineage>
        <taxon>Bacteria</taxon>
        <taxon>Bacillati</taxon>
        <taxon>Bacillota</taxon>
        <taxon>Bacilli</taxon>
        <taxon>Bacillales</taxon>
        <taxon>Bacillales Family XII. Incertae Sedis</taxon>
        <taxon>Exiguobacterium</taxon>
    </lineage>
</organism>
<dbReference type="GO" id="GO:0043799">
    <property type="term" value="F:glycine oxidase activity"/>
    <property type="evidence" value="ECO:0007669"/>
    <property type="project" value="UniProtKB-EC"/>
</dbReference>
<keyword evidence="3" id="KW-0285">Flavoprotein</keyword>
<dbReference type="SUPFAM" id="SSF54373">
    <property type="entry name" value="FAD-linked reductases, C-terminal domain"/>
    <property type="match status" value="1"/>
</dbReference>
<dbReference type="SUPFAM" id="SSF51971">
    <property type="entry name" value="Nucleotide-binding domain"/>
    <property type="match status" value="1"/>
</dbReference>
<dbReference type="Proteomes" id="UP000254060">
    <property type="component" value="Unassembled WGS sequence"/>
</dbReference>
<dbReference type="Gene3D" id="3.30.9.10">
    <property type="entry name" value="D-Amino Acid Oxidase, subunit A, domain 2"/>
    <property type="match status" value="1"/>
</dbReference>
<dbReference type="PANTHER" id="PTHR13847">
    <property type="entry name" value="SARCOSINE DEHYDROGENASE-RELATED"/>
    <property type="match status" value="1"/>
</dbReference>
<dbReference type="InterPro" id="IPR036188">
    <property type="entry name" value="FAD/NAD-bd_sf"/>
</dbReference>
<dbReference type="GO" id="GO:0005737">
    <property type="term" value="C:cytoplasm"/>
    <property type="evidence" value="ECO:0007669"/>
    <property type="project" value="TreeGrafter"/>
</dbReference>
<dbReference type="STRING" id="1397694.GCA_000702585_02134"/>
<dbReference type="Gene3D" id="3.50.50.60">
    <property type="entry name" value="FAD/NAD(P)-binding domain"/>
    <property type="match status" value="1"/>
</dbReference>
<dbReference type="EMBL" id="UGGP01000001">
    <property type="protein sequence ID" value="STO08267.1"/>
    <property type="molecule type" value="Genomic_DNA"/>
</dbReference>
<evidence type="ECO:0000256" key="3">
    <source>
        <dbReference type="ARBA" id="ARBA00022630"/>
    </source>
</evidence>
<evidence type="ECO:0000313" key="6">
    <source>
        <dbReference type="EMBL" id="STO08267.1"/>
    </source>
</evidence>
<sequence length="372" mass="40052">MKKVIIIGSGIVGISAAYHLAGKADVTVIDRKEVGRATDAAAGIVCPWIAQRRNKAWYALAKGGARHYATVVDDLKREGETETGYKRVGTLALHEDKKLNEMQERTALRREEAPEIGDLTRLTAEEARALFPPLSDEYDALLVAGGARVDGEKLRAALERVAVKRGVTLIDGSAVLVETDGYHVECDGVRFEADEIVLACGAWLPELMEPIGYTARVAGEKAQIVHVQLPDTDASDWPVVMPPRRRYLLGFEAGRIVIGSTHERGKAFDTRPTAIGIHEVLSKGLESAPGLAEAELIETRVGFRPVTPNSIPILGRVPGAEQLLVANGLGSSGLTVGPYIGKVLADLVLTGDCELDLSLYPMAESVFKTEDN</sequence>
<gene>
    <name evidence="6" type="primary">thiO_1</name>
    <name evidence="6" type="ORF">NCTC13163_01637</name>
</gene>
<dbReference type="AlphaFoldDB" id="A0A377FTX2"/>
<keyword evidence="4 6" id="KW-0560">Oxidoreductase</keyword>
<dbReference type="PANTHER" id="PTHR13847:SF286">
    <property type="entry name" value="D-AMINO ACID DEHYDROGENASE"/>
    <property type="match status" value="1"/>
</dbReference>
<feature type="domain" description="FAD dependent oxidoreductase" evidence="5">
    <location>
        <begin position="3"/>
        <end position="347"/>
    </location>
</feature>
<evidence type="ECO:0000256" key="4">
    <source>
        <dbReference type="ARBA" id="ARBA00023002"/>
    </source>
</evidence>
<evidence type="ECO:0000256" key="1">
    <source>
        <dbReference type="ARBA" id="ARBA00001974"/>
    </source>
</evidence>
<dbReference type="InterPro" id="IPR006076">
    <property type="entry name" value="FAD-dep_OxRdtase"/>
</dbReference>
<dbReference type="RefSeq" id="WP_029335191.1">
    <property type="nucleotide sequence ID" value="NZ_UGGP01000001.1"/>
</dbReference>
<evidence type="ECO:0000256" key="2">
    <source>
        <dbReference type="ARBA" id="ARBA00009410"/>
    </source>
</evidence>
<reference evidence="6 7" key="1">
    <citation type="submission" date="2018-06" db="EMBL/GenBank/DDBJ databases">
        <authorList>
            <consortium name="Pathogen Informatics"/>
            <person name="Doyle S."/>
        </authorList>
    </citation>
    <scope>NUCLEOTIDE SEQUENCE [LARGE SCALE GENOMIC DNA]</scope>
    <source>
        <strain evidence="6 7">NCTC13163</strain>
    </source>
</reference>
<name>A0A377FTX2_9BACL</name>
<dbReference type="Pfam" id="PF01266">
    <property type="entry name" value="DAO"/>
    <property type="match status" value="1"/>
</dbReference>
<dbReference type="OrthoDB" id="9805337at2"/>
<evidence type="ECO:0000259" key="5">
    <source>
        <dbReference type="Pfam" id="PF01266"/>
    </source>
</evidence>
<accession>A0A377FTX2</accession>